<feature type="region of interest" description="Disordered" evidence="1">
    <location>
        <begin position="30"/>
        <end position="51"/>
    </location>
</feature>
<dbReference type="InParanoid" id="E1ZVE1"/>
<proteinExistence type="predicted"/>
<keyword evidence="3" id="KW-1185">Reference proteome</keyword>
<evidence type="ECO:0000313" key="3">
    <source>
        <dbReference type="Proteomes" id="UP000000311"/>
    </source>
</evidence>
<sequence>MLHSMQGANALAAGAQRVVAETRAWNTGTSTACDAKAPNGSARGTKKIDRPYITREQRIKEELEKEAEVSRECGNLN</sequence>
<name>E1ZVE1_CAMFO</name>
<organism evidence="3">
    <name type="scientific">Camponotus floridanus</name>
    <name type="common">Florida carpenter ant</name>
    <dbReference type="NCBI Taxonomy" id="104421"/>
    <lineage>
        <taxon>Eukaryota</taxon>
        <taxon>Metazoa</taxon>
        <taxon>Ecdysozoa</taxon>
        <taxon>Arthropoda</taxon>
        <taxon>Hexapoda</taxon>
        <taxon>Insecta</taxon>
        <taxon>Pterygota</taxon>
        <taxon>Neoptera</taxon>
        <taxon>Endopterygota</taxon>
        <taxon>Hymenoptera</taxon>
        <taxon>Apocrita</taxon>
        <taxon>Aculeata</taxon>
        <taxon>Formicoidea</taxon>
        <taxon>Formicidae</taxon>
        <taxon>Formicinae</taxon>
        <taxon>Camponotus</taxon>
    </lineage>
</organism>
<dbReference type="AlphaFoldDB" id="E1ZVE1"/>
<reference evidence="2 3" key="1">
    <citation type="journal article" date="2010" name="Science">
        <title>Genomic comparison of the ants Camponotus floridanus and Harpegnathos saltator.</title>
        <authorList>
            <person name="Bonasio R."/>
            <person name="Zhang G."/>
            <person name="Ye C."/>
            <person name="Mutti N.S."/>
            <person name="Fang X."/>
            <person name="Qin N."/>
            <person name="Donahue G."/>
            <person name="Yang P."/>
            <person name="Li Q."/>
            <person name="Li C."/>
            <person name="Zhang P."/>
            <person name="Huang Z."/>
            <person name="Berger S.L."/>
            <person name="Reinberg D."/>
            <person name="Wang J."/>
            <person name="Liebig J."/>
        </authorList>
    </citation>
    <scope>NUCLEOTIDE SEQUENCE [LARGE SCALE GENOMIC DNA]</scope>
    <source>
        <strain evidence="3">C129</strain>
    </source>
</reference>
<dbReference type="Proteomes" id="UP000000311">
    <property type="component" value="Unassembled WGS sequence"/>
</dbReference>
<protein>
    <submittedName>
        <fullName evidence="2">Uncharacterized protein</fullName>
    </submittedName>
</protein>
<accession>E1ZVE1</accession>
<dbReference type="EMBL" id="GL434492">
    <property type="protein sequence ID" value="EFN74851.1"/>
    <property type="molecule type" value="Genomic_DNA"/>
</dbReference>
<evidence type="ECO:0000256" key="1">
    <source>
        <dbReference type="SAM" id="MobiDB-lite"/>
    </source>
</evidence>
<gene>
    <name evidence="2" type="ORF">EAG_06340</name>
</gene>
<evidence type="ECO:0000313" key="2">
    <source>
        <dbReference type="EMBL" id="EFN74851.1"/>
    </source>
</evidence>